<proteinExistence type="predicted"/>
<accession>A0A5B0RG76</accession>
<evidence type="ECO:0000313" key="2">
    <source>
        <dbReference type="EMBL" id="KAA1107312.1"/>
    </source>
</evidence>
<dbReference type="EMBL" id="VSWC01000029">
    <property type="protein sequence ID" value="KAA1107312.1"/>
    <property type="molecule type" value="Genomic_DNA"/>
</dbReference>
<dbReference type="Proteomes" id="UP000324748">
    <property type="component" value="Unassembled WGS sequence"/>
</dbReference>
<evidence type="ECO:0000256" key="1">
    <source>
        <dbReference type="SAM" id="MobiDB-lite"/>
    </source>
</evidence>
<dbReference type="Proteomes" id="UP000325313">
    <property type="component" value="Unassembled WGS sequence"/>
</dbReference>
<keyword evidence="4" id="KW-1185">Reference proteome</keyword>
<feature type="region of interest" description="Disordered" evidence="1">
    <location>
        <begin position="1"/>
        <end position="24"/>
    </location>
</feature>
<name>A0A5B0RG76_PUCGR</name>
<evidence type="ECO:0000313" key="5">
    <source>
        <dbReference type="Proteomes" id="UP000325313"/>
    </source>
</evidence>
<evidence type="ECO:0000313" key="4">
    <source>
        <dbReference type="Proteomes" id="UP000324748"/>
    </source>
</evidence>
<organism evidence="3 5">
    <name type="scientific">Puccinia graminis f. sp. tritici</name>
    <dbReference type="NCBI Taxonomy" id="56615"/>
    <lineage>
        <taxon>Eukaryota</taxon>
        <taxon>Fungi</taxon>
        <taxon>Dikarya</taxon>
        <taxon>Basidiomycota</taxon>
        <taxon>Pucciniomycotina</taxon>
        <taxon>Pucciniomycetes</taxon>
        <taxon>Pucciniales</taxon>
        <taxon>Pucciniaceae</taxon>
        <taxon>Puccinia</taxon>
    </lineage>
</organism>
<gene>
    <name evidence="2" type="ORF">PGT21_009788</name>
    <name evidence="3" type="ORF">PGTUg99_036435</name>
</gene>
<comment type="caution">
    <text evidence="3">The sequence shown here is derived from an EMBL/GenBank/DDBJ whole genome shotgun (WGS) entry which is preliminary data.</text>
</comment>
<sequence length="56" mass="5996">MAKVGAQLFNLNSPSPQAFGLRNPADHPIQTELIQVFSINSGLSTPTTSSKKNNNL</sequence>
<dbReference type="EMBL" id="VDEP01000203">
    <property type="protein sequence ID" value="KAA1124891.1"/>
    <property type="molecule type" value="Genomic_DNA"/>
</dbReference>
<reference evidence="4 5" key="1">
    <citation type="submission" date="2019-05" db="EMBL/GenBank/DDBJ databases">
        <title>Emergence of the Ug99 lineage of the wheat stem rust pathogen through somatic hybridization.</title>
        <authorList>
            <person name="Li F."/>
            <person name="Upadhyaya N.M."/>
            <person name="Sperschneider J."/>
            <person name="Matny O."/>
            <person name="Nguyen-Phuc H."/>
            <person name="Mago R."/>
            <person name="Raley C."/>
            <person name="Miller M.E."/>
            <person name="Silverstein K.A.T."/>
            <person name="Henningsen E."/>
            <person name="Hirsch C.D."/>
            <person name="Visser B."/>
            <person name="Pretorius Z.A."/>
            <person name="Steffenson B.J."/>
            <person name="Schwessinger B."/>
            <person name="Dodds P.N."/>
            <person name="Figueroa M."/>
        </authorList>
    </citation>
    <scope>NUCLEOTIDE SEQUENCE [LARGE SCALE GENOMIC DNA]</scope>
    <source>
        <strain evidence="2">21-0</strain>
        <strain evidence="3 5">Ug99</strain>
    </source>
</reference>
<evidence type="ECO:0000313" key="3">
    <source>
        <dbReference type="EMBL" id="KAA1124891.1"/>
    </source>
</evidence>
<protein>
    <submittedName>
        <fullName evidence="3">Uncharacterized protein</fullName>
    </submittedName>
</protein>
<dbReference type="AlphaFoldDB" id="A0A5B0RG76"/>